<gene>
    <name evidence="2" type="ORF">HaLaN_02982</name>
</gene>
<evidence type="ECO:0000256" key="1">
    <source>
        <dbReference type="SAM" id="MobiDB-lite"/>
    </source>
</evidence>
<dbReference type="EMBL" id="BLLF01000135">
    <property type="protein sequence ID" value="GFH08075.1"/>
    <property type="molecule type" value="Genomic_DNA"/>
</dbReference>
<keyword evidence="3" id="KW-1185">Reference proteome</keyword>
<proteinExistence type="predicted"/>
<protein>
    <submittedName>
        <fullName evidence="2">Uncharacterized protein</fullName>
    </submittedName>
</protein>
<reference evidence="2 3" key="1">
    <citation type="submission" date="2020-02" db="EMBL/GenBank/DDBJ databases">
        <title>Draft genome sequence of Haematococcus lacustris strain NIES-144.</title>
        <authorList>
            <person name="Morimoto D."/>
            <person name="Nakagawa S."/>
            <person name="Yoshida T."/>
            <person name="Sawayama S."/>
        </authorList>
    </citation>
    <scope>NUCLEOTIDE SEQUENCE [LARGE SCALE GENOMIC DNA]</scope>
    <source>
        <strain evidence="2 3">NIES-144</strain>
    </source>
</reference>
<accession>A0A699YFM4</accession>
<evidence type="ECO:0000313" key="3">
    <source>
        <dbReference type="Proteomes" id="UP000485058"/>
    </source>
</evidence>
<feature type="region of interest" description="Disordered" evidence="1">
    <location>
        <begin position="1"/>
        <end position="80"/>
    </location>
</feature>
<dbReference type="Proteomes" id="UP000485058">
    <property type="component" value="Unassembled WGS sequence"/>
</dbReference>
<dbReference type="AlphaFoldDB" id="A0A699YFM4"/>
<name>A0A699YFM4_HAELA</name>
<sequence length="168" mass="17792">MAGLPVVPRTVTVDSKGYKATGAKVEGWKEEKRQNSSPSRPLPTPTSPSPAADREGQGGRGKAGAPAASLEDPPLHLPHLTTSLPPELAMHCCHHPRLLGHEQHAAGVHVKAVQHVRRPPPQLPYQGVHHTAALVPVHQAANHAQGLSNLSQGECGCNRWAKVSPLLS</sequence>
<feature type="compositionally biased region" description="Low complexity" evidence="1">
    <location>
        <begin position="69"/>
        <end position="80"/>
    </location>
</feature>
<evidence type="ECO:0000313" key="2">
    <source>
        <dbReference type="EMBL" id="GFH08075.1"/>
    </source>
</evidence>
<organism evidence="2 3">
    <name type="scientific">Haematococcus lacustris</name>
    <name type="common">Green alga</name>
    <name type="synonym">Haematococcus pluvialis</name>
    <dbReference type="NCBI Taxonomy" id="44745"/>
    <lineage>
        <taxon>Eukaryota</taxon>
        <taxon>Viridiplantae</taxon>
        <taxon>Chlorophyta</taxon>
        <taxon>core chlorophytes</taxon>
        <taxon>Chlorophyceae</taxon>
        <taxon>CS clade</taxon>
        <taxon>Chlamydomonadales</taxon>
        <taxon>Haematococcaceae</taxon>
        <taxon>Haematococcus</taxon>
    </lineage>
</organism>
<comment type="caution">
    <text evidence="2">The sequence shown here is derived from an EMBL/GenBank/DDBJ whole genome shotgun (WGS) entry which is preliminary data.</text>
</comment>